<dbReference type="InterPro" id="IPR009057">
    <property type="entry name" value="Homeodomain-like_sf"/>
</dbReference>
<organism evidence="2 3">
    <name type="scientific">Rhabdobacter roseus</name>
    <dbReference type="NCBI Taxonomy" id="1655419"/>
    <lineage>
        <taxon>Bacteria</taxon>
        <taxon>Pseudomonadati</taxon>
        <taxon>Bacteroidota</taxon>
        <taxon>Cytophagia</taxon>
        <taxon>Cytophagales</taxon>
        <taxon>Cytophagaceae</taxon>
        <taxon>Rhabdobacter</taxon>
    </lineage>
</organism>
<keyword evidence="3" id="KW-1185">Reference proteome</keyword>
<dbReference type="Pfam" id="PF01527">
    <property type="entry name" value="HTH_Tnp_1"/>
    <property type="match status" value="1"/>
</dbReference>
<dbReference type="Proteomes" id="UP000557307">
    <property type="component" value="Unassembled WGS sequence"/>
</dbReference>
<evidence type="ECO:0000313" key="2">
    <source>
        <dbReference type="EMBL" id="MBB5286020.1"/>
    </source>
</evidence>
<dbReference type="InterPro" id="IPR036388">
    <property type="entry name" value="WH-like_DNA-bd_sf"/>
</dbReference>
<proteinExistence type="predicted"/>
<dbReference type="Gene3D" id="1.10.10.10">
    <property type="entry name" value="Winged helix-like DNA-binding domain superfamily/Winged helix DNA-binding domain"/>
    <property type="match status" value="1"/>
</dbReference>
<dbReference type="InterPro" id="IPR002514">
    <property type="entry name" value="Transposase_8"/>
</dbReference>
<dbReference type="RefSeq" id="WP_184176754.1">
    <property type="nucleotide sequence ID" value="NZ_JACHGF010000008.1"/>
</dbReference>
<gene>
    <name evidence="2" type="ORF">HNQ92_004180</name>
</gene>
<evidence type="ECO:0000256" key="1">
    <source>
        <dbReference type="SAM" id="Coils"/>
    </source>
</evidence>
<evidence type="ECO:0000313" key="3">
    <source>
        <dbReference type="Proteomes" id="UP000557307"/>
    </source>
</evidence>
<comment type="caution">
    <text evidence="2">The sequence shown here is derived from an EMBL/GenBank/DDBJ whole genome shotgun (WGS) entry which is preliminary data.</text>
</comment>
<feature type="coiled-coil region" evidence="1">
    <location>
        <begin position="62"/>
        <end position="92"/>
    </location>
</feature>
<dbReference type="SUPFAM" id="SSF46689">
    <property type="entry name" value="Homeodomain-like"/>
    <property type="match status" value="1"/>
</dbReference>
<dbReference type="EMBL" id="JACHGF010000008">
    <property type="protein sequence ID" value="MBB5286020.1"/>
    <property type="molecule type" value="Genomic_DNA"/>
</dbReference>
<dbReference type="GO" id="GO:0006313">
    <property type="term" value="P:DNA transposition"/>
    <property type="evidence" value="ECO:0007669"/>
    <property type="project" value="InterPro"/>
</dbReference>
<name>A0A840U1L3_9BACT</name>
<keyword evidence="1" id="KW-0175">Coiled coil</keyword>
<reference evidence="2 3" key="1">
    <citation type="submission" date="2020-08" db="EMBL/GenBank/DDBJ databases">
        <title>Genomic Encyclopedia of Type Strains, Phase IV (KMG-IV): sequencing the most valuable type-strain genomes for metagenomic binning, comparative biology and taxonomic classification.</title>
        <authorList>
            <person name="Goeker M."/>
        </authorList>
    </citation>
    <scope>NUCLEOTIDE SEQUENCE [LARGE SCALE GENOMIC DNA]</scope>
    <source>
        <strain evidence="2 3">DSM 105074</strain>
    </source>
</reference>
<dbReference type="GO" id="GO:0004803">
    <property type="term" value="F:transposase activity"/>
    <property type="evidence" value="ECO:0007669"/>
    <property type="project" value="InterPro"/>
</dbReference>
<dbReference type="AlphaFoldDB" id="A0A840U1L3"/>
<accession>A0A840U1L3</accession>
<dbReference type="GO" id="GO:0003677">
    <property type="term" value="F:DNA binding"/>
    <property type="evidence" value="ECO:0007669"/>
    <property type="project" value="InterPro"/>
</dbReference>
<protein>
    <submittedName>
        <fullName evidence="2">Putative transposase</fullName>
    </submittedName>
</protein>
<sequence>MSRRKFSVEEKLAILKEAEATGIAQTIRRHGIYAKMIYRWRDQLETGGRDGLKAYQRVDPELRRLQLENLALKKLVAEKELALAVKEELLKKTQSRNKTG</sequence>